<dbReference type="PANTHER" id="PTHR43792">
    <property type="entry name" value="GNAT FAMILY, PUTATIVE (AFU_ORTHOLOGUE AFUA_3G00765)-RELATED-RELATED"/>
    <property type="match status" value="1"/>
</dbReference>
<dbReference type="Proteomes" id="UP000813215">
    <property type="component" value="Unassembled WGS sequence"/>
</dbReference>
<dbReference type="SUPFAM" id="SSF55729">
    <property type="entry name" value="Acyl-CoA N-acyltransferases (Nat)"/>
    <property type="match status" value="1"/>
</dbReference>
<feature type="domain" description="N-acetyltransferase" evidence="1">
    <location>
        <begin position="9"/>
        <end position="165"/>
    </location>
</feature>
<dbReference type="InterPro" id="IPR000182">
    <property type="entry name" value="GNAT_dom"/>
</dbReference>
<proteinExistence type="predicted"/>
<dbReference type="GO" id="GO:0016747">
    <property type="term" value="F:acyltransferase activity, transferring groups other than amino-acyl groups"/>
    <property type="evidence" value="ECO:0007669"/>
    <property type="project" value="InterPro"/>
</dbReference>
<evidence type="ECO:0000313" key="3">
    <source>
        <dbReference type="Proteomes" id="UP000813215"/>
    </source>
</evidence>
<evidence type="ECO:0000259" key="1">
    <source>
        <dbReference type="PROSITE" id="PS51186"/>
    </source>
</evidence>
<name>A0A9E3HAF7_9NOST</name>
<dbReference type="PANTHER" id="PTHR43792:SF1">
    <property type="entry name" value="N-ACETYLTRANSFERASE DOMAIN-CONTAINING PROTEIN"/>
    <property type="match status" value="1"/>
</dbReference>
<accession>A0A9E3HAF7</accession>
<reference evidence="2" key="2">
    <citation type="journal article" date="2022" name="Microbiol. Resour. Announc.">
        <title>Metagenome Sequencing to Explore Phylogenomics of Terrestrial Cyanobacteria.</title>
        <authorList>
            <person name="Ward R.D."/>
            <person name="Stajich J.E."/>
            <person name="Johansen J.R."/>
            <person name="Huntemann M."/>
            <person name="Clum A."/>
            <person name="Foster B."/>
            <person name="Foster B."/>
            <person name="Roux S."/>
            <person name="Palaniappan K."/>
            <person name="Varghese N."/>
            <person name="Mukherjee S."/>
            <person name="Reddy T.B.K."/>
            <person name="Daum C."/>
            <person name="Copeland A."/>
            <person name="Chen I.A."/>
            <person name="Ivanova N.N."/>
            <person name="Kyrpides N.C."/>
            <person name="Shapiro N."/>
            <person name="Eloe-Fadrosh E.A."/>
            <person name="Pietrasiak N."/>
        </authorList>
    </citation>
    <scope>NUCLEOTIDE SEQUENCE</scope>
    <source>
        <strain evidence="2">HA4357-MV3</strain>
    </source>
</reference>
<organism evidence="2 3">
    <name type="scientific">Pelatocladus maniniholoensis HA4357-MV3</name>
    <dbReference type="NCBI Taxonomy" id="1117104"/>
    <lineage>
        <taxon>Bacteria</taxon>
        <taxon>Bacillati</taxon>
        <taxon>Cyanobacteriota</taxon>
        <taxon>Cyanophyceae</taxon>
        <taxon>Nostocales</taxon>
        <taxon>Nostocaceae</taxon>
        <taxon>Pelatocladus</taxon>
    </lineage>
</organism>
<protein>
    <submittedName>
        <fullName evidence="2">GNAT family N-acetyltransferase</fullName>
    </submittedName>
</protein>
<reference evidence="2" key="1">
    <citation type="submission" date="2021-05" db="EMBL/GenBank/DDBJ databases">
        <authorList>
            <person name="Pietrasiak N."/>
            <person name="Ward R."/>
            <person name="Stajich J.E."/>
            <person name="Kurbessoian T."/>
        </authorList>
    </citation>
    <scope>NUCLEOTIDE SEQUENCE</scope>
    <source>
        <strain evidence="2">HA4357-MV3</strain>
    </source>
</reference>
<dbReference type="Pfam" id="PF13302">
    <property type="entry name" value="Acetyltransf_3"/>
    <property type="match status" value="1"/>
</dbReference>
<evidence type="ECO:0000313" key="2">
    <source>
        <dbReference type="EMBL" id="MBW4433567.1"/>
    </source>
</evidence>
<dbReference type="Gene3D" id="3.40.630.30">
    <property type="match status" value="1"/>
</dbReference>
<dbReference type="InterPro" id="IPR051531">
    <property type="entry name" value="N-acetyltransferase"/>
</dbReference>
<dbReference type="InterPro" id="IPR016181">
    <property type="entry name" value="Acyl_CoA_acyltransferase"/>
</dbReference>
<dbReference type="PROSITE" id="PS51186">
    <property type="entry name" value="GNAT"/>
    <property type="match status" value="1"/>
</dbReference>
<sequence length="169" mass="19339">MVWLETQRLILRDFQQKDVYQLAPILANSRVMEFSVSGILSVSQTQAKIDSFITSYKAFGFGKWAIIFKQTNELIGYCGITIDQIDNVAEPEIGYRLDPEFWGRGLATEAASATIQYGFEEIKFPYIFGIVERANTASVRVLEKLGMRYERKTIFHGIEMDVYRLDVAT</sequence>
<gene>
    <name evidence="2" type="ORF">KME28_18065</name>
</gene>
<dbReference type="EMBL" id="JAHHHW010000107">
    <property type="protein sequence ID" value="MBW4433567.1"/>
    <property type="molecule type" value="Genomic_DNA"/>
</dbReference>
<dbReference type="AlphaFoldDB" id="A0A9E3HAF7"/>
<comment type="caution">
    <text evidence="2">The sequence shown here is derived from an EMBL/GenBank/DDBJ whole genome shotgun (WGS) entry which is preliminary data.</text>
</comment>